<evidence type="ECO:0000313" key="2">
    <source>
        <dbReference type="EnsemblPlants" id="LPERR06G01700.1"/>
    </source>
</evidence>
<name>A0A0D9WLE3_9ORYZ</name>
<organism evidence="2 3">
    <name type="scientific">Leersia perrieri</name>
    <dbReference type="NCBI Taxonomy" id="77586"/>
    <lineage>
        <taxon>Eukaryota</taxon>
        <taxon>Viridiplantae</taxon>
        <taxon>Streptophyta</taxon>
        <taxon>Embryophyta</taxon>
        <taxon>Tracheophyta</taxon>
        <taxon>Spermatophyta</taxon>
        <taxon>Magnoliopsida</taxon>
        <taxon>Liliopsida</taxon>
        <taxon>Poales</taxon>
        <taxon>Poaceae</taxon>
        <taxon>BOP clade</taxon>
        <taxon>Oryzoideae</taxon>
        <taxon>Oryzeae</taxon>
        <taxon>Oryzinae</taxon>
        <taxon>Leersia</taxon>
    </lineage>
</organism>
<dbReference type="Proteomes" id="UP000032180">
    <property type="component" value="Chromosome 6"/>
</dbReference>
<evidence type="ECO:0000313" key="3">
    <source>
        <dbReference type="Proteomes" id="UP000032180"/>
    </source>
</evidence>
<dbReference type="EnsemblPlants" id="LPERR06G01700.1">
    <property type="protein sequence ID" value="LPERR06G01700.1"/>
    <property type="gene ID" value="LPERR06G01700"/>
</dbReference>
<reference evidence="2 3" key="1">
    <citation type="submission" date="2012-08" db="EMBL/GenBank/DDBJ databases">
        <title>Oryza genome evolution.</title>
        <authorList>
            <person name="Wing R.A."/>
        </authorList>
    </citation>
    <scope>NUCLEOTIDE SEQUENCE</scope>
</reference>
<reference evidence="3" key="2">
    <citation type="submission" date="2013-12" db="EMBL/GenBank/DDBJ databases">
        <authorList>
            <person name="Yu Y."/>
            <person name="Lee S."/>
            <person name="de Baynast K."/>
            <person name="Wissotski M."/>
            <person name="Liu L."/>
            <person name="Talag J."/>
            <person name="Goicoechea J."/>
            <person name="Angelova A."/>
            <person name="Jetty R."/>
            <person name="Kudrna D."/>
            <person name="Golser W."/>
            <person name="Rivera L."/>
            <person name="Zhang J."/>
            <person name="Wing R."/>
        </authorList>
    </citation>
    <scope>NUCLEOTIDE SEQUENCE</scope>
</reference>
<feature type="region of interest" description="Disordered" evidence="1">
    <location>
        <begin position="40"/>
        <end position="63"/>
    </location>
</feature>
<evidence type="ECO:0000256" key="1">
    <source>
        <dbReference type="SAM" id="MobiDB-lite"/>
    </source>
</evidence>
<sequence length="63" mass="7041">MTKTRASIVERNTQEKKTCIDYVKLRKCYKTVSTKLINASPQNQSASDLSHILGGKESNNPSK</sequence>
<dbReference type="AlphaFoldDB" id="A0A0D9WLE3"/>
<reference evidence="2" key="3">
    <citation type="submission" date="2015-04" db="UniProtKB">
        <authorList>
            <consortium name="EnsemblPlants"/>
        </authorList>
    </citation>
    <scope>IDENTIFICATION</scope>
</reference>
<dbReference type="HOGENOM" id="CLU_2889018_0_0_1"/>
<dbReference type="Gramene" id="LPERR06G01700.1">
    <property type="protein sequence ID" value="LPERR06G01700.1"/>
    <property type="gene ID" value="LPERR06G01700"/>
</dbReference>
<protein>
    <submittedName>
        <fullName evidence="2">Uncharacterized protein</fullName>
    </submittedName>
</protein>
<keyword evidence="3" id="KW-1185">Reference proteome</keyword>
<proteinExistence type="predicted"/>
<accession>A0A0D9WLE3</accession>